<comment type="caution">
    <text evidence="6">The sequence shown here is derived from an EMBL/GenBank/DDBJ whole genome shotgun (WGS) entry which is preliminary data.</text>
</comment>
<dbReference type="PANTHER" id="PTHR41286:SF1">
    <property type="entry name" value="HNH NUCLEASE YAJD-RELATED"/>
    <property type="match status" value="1"/>
</dbReference>
<comment type="similarity">
    <text evidence="3">Belongs to the HNH nuclease family.</text>
</comment>
<evidence type="ECO:0000256" key="4">
    <source>
        <dbReference type="ARBA" id="ARBA00040194"/>
    </source>
</evidence>
<evidence type="ECO:0000313" key="7">
    <source>
        <dbReference type="Proteomes" id="UP001243009"/>
    </source>
</evidence>
<gene>
    <name evidence="6" type="ORF">Q7A36_26835</name>
</gene>
<evidence type="ECO:0000256" key="3">
    <source>
        <dbReference type="ARBA" id="ARBA00038412"/>
    </source>
</evidence>
<sequence length="104" mass="11823">MPKTPPKHAAPTLGRDAIHVQEANRTRQRTYDRQWQKLRAAHLALHPLCEHCLLEGKLIEANEVDHIEPVKAAPHRRLDPTNLQSLCKPCHSRKTAAENAGRYV</sequence>
<evidence type="ECO:0000313" key="6">
    <source>
        <dbReference type="EMBL" id="MDO9711988.1"/>
    </source>
</evidence>
<keyword evidence="7" id="KW-1185">Reference proteome</keyword>
<dbReference type="EMBL" id="JAUTWS010000038">
    <property type="protein sequence ID" value="MDO9711988.1"/>
    <property type="molecule type" value="Genomic_DNA"/>
</dbReference>
<dbReference type="InterPro" id="IPR003615">
    <property type="entry name" value="HNH_nuc"/>
</dbReference>
<dbReference type="Gene3D" id="1.10.30.50">
    <property type="match status" value="1"/>
</dbReference>
<dbReference type="GO" id="GO:0004519">
    <property type="term" value="F:endonuclease activity"/>
    <property type="evidence" value="ECO:0007669"/>
    <property type="project" value="UniProtKB-KW"/>
</dbReference>
<feature type="domain" description="HNH nuclease" evidence="5">
    <location>
        <begin position="37"/>
        <end position="92"/>
    </location>
</feature>
<evidence type="ECO:0000259" key="5">
    <source>
        <dbReference type="SMART" id="SM00507"/>
    </source>
</evidence>
<keyword evidence="2 6" id="KW-0378">Hydrolase</keyword>
<dbReference type="CDD" id="cd00085">
    <property type="entry name" value="HNHc"/>
    <property type="match status" value="1"/>
</dbReference>
<dbReference type="RefSeq" id="WP_305106844.1">
    <property type="nucleotide sequence ID" value="NZ_JAUTWS010000038.1"/>
</dbReference>
<dbReference type="InterPro" id="IPR002711">
    <property type="entry name" value="HNH"/>
</dbReference>
<evidence type="ECO:0000256" key="2">
    <source>
        <dbReference type="ARBA" id="ARBA00022801"/>
    </source>
</evidence>
<dbReference type="Pfam" id="PF01844">
    <property type="entry name" value="HNH"/>
    <property type="match status" value="1"/>
</dbReference>
<keyword evidence="1" id="KW-0540">Nuclease</keyword>
<protein>
    <recommendedName>
        <fullName evidence="4">Putative HNH nuclease YajD</fullName>
    </recommendedName>
</protein>
<keyword evidence="6" id="KW-0255">Endonuclease</keyword>
<dbReference type="SMART" id="SM00507">
    <property type="entry name" value="HNHc"/>
    <property type="match status" value="1"/>
</dbReference>
<accession>A0ABT9E736</accession>
<dbReference type="GO" id="GO:0016787">
    <property type="term" value="F:hydrolase activity"/>
    <property type="evidence" value="ECO:0007669"/>
    <property type="project" value="UniProtKB-KW"/>
</dbReference>
<dbReference type="PANTHER" id="PTHR41286">
    <property type="entry name" value="HNH NUCLEASE YAJD-RELATED"/>
    <property type="match status" value="1"/>
</dbReference>
<reference evidence="6 7" key="1">
    <citation type="submission" date="2023-08" db="EMBL/GenBank/DDBJ databases">
        <title>The draft genome sequence of Paracraurococcus sp. LOR1-02.</title>
        <authorList>
            <person name="Kingkaew E."/>
            <person name="Tanasupawat S."/>
        </authorList>
    </citation>
    <scope>NUCLEOTIDE SEQUENCE [LARGE SCALE GENOMIC DNA]</scope>
    <source>
        <strain evidence="6 7">LOR1-02</strain>
    </source>
</reference>
<evidence type="ECO:0000256" key="1">
    <source>
        <dbReference type="ARBA" id="ARBA00022722"/>
    </source>
</evidence>
<proteinExistence type="inferred from homology"/>
<dbReference type="Proteomes" id="UP001243009">
    <property type="component" value="Unassembled WGS sequence"/>
</dbReference>
<name>A0ABT9E736_9PROT</name>
<organism evidence="6 7">
    <name type="scientific">Paracraurococcus lichenis</name>
    <dbReference type="NCBI Taxonomy" id="3064888"/>
    <lineage>
        <taxon>Bacteria</taxon>
        <taxon>Pseudomonadati</taxon>
        <taxon>Pseudomonadota</taxon>
        <taxon>Alphaproteobacteria</taxon>
        <taxon>Acetobacterales</taxon>
        <taxon>Roseomonadaceae</taxon>
        <taxon>Paracraurococcus</taxon>
    </lineage>
</organism>